<gene>
    <name evidence="3" type="ORF">LIER_26187</name>
</gene>
<dbReference type="AlphaFoldDB" id="A0AAV3R8S2"/>
<organism evidence="3 4">
    <name type="scientific">Lithospermum erythrorhizon</name>
    <name type="common">Purple gromwell</name>
    <name type="synonym">Lithospermum officinale var. erythrorhizon</name>
    <dbReference type="NCBI Taxonomy" id="34254"/>
    <lineage>
        <taxon>Eukaryota</taxon>
        <taxon>Viridiplantae</taxon>
        <taxon>Streptophyta</taxon>
        <taxon>Embryophyta</taxon>
        <taxon>Tracheophyta</taxon>
        <taxon>Spermatophyta</taxon>
        <taxon>Magnoliopsida</taxon>
        <taxon>eudicotyledons</taxon>
        <taxon>Gunneridae</taxon>
        <taxon>Pentapetalae</taxon>
        <taxon>asterids</taxon>
        <taxon>lamiids</taxon>
        <taxon>Boraginales</taxon>
        <taxon>Boraginaceae</taxon>
        <taxon>Boraginoideae</taxon>
        <taxon>Lithospermeae</taxon>
        <taxon>Lithospermum</taxon>
    </lineage>
</organism>
<sequence>MIARRYTVTNGQRKQDLKHALSECKQTPTMSVANYFGKLEKLWHDLAACNPIPACICGMGEHLQRRLNEEKFHDFLLCLDATRFCHLRSELLVQDPTPSLDWAFQAMNQEEQLHKGNNIVKPMPEDVMTFAVTTQTKSNPEFKYRFLPNVTCTFCHRVGLDESTCFGKNGFPEWWGDRPQSRGRGEHGRGSNRGRGGLPPTRPQVAEARAVTCSCCGNASSSDGGRMDAIPGVSADQVKQLLSLLGSSTGVKYDDRLTEDTDCVVYCAKYGCLIQDPRSRMQIGLGERRGGLYYFKGDNGVWIFLMNDKTEVFSLFTRFMAIVERQFDGRVKTVRSDNGTDFFCLKQYFADRGIIFQTSCVGTPQQNGRVERKHRHILNVARALKFQANLPTEFWGDCVLTAGYLINWTPSQVLGFKTPYEYLFGTPPTLTELRLFGSMCYVHNLQAKSDKFSSRRRKCVFLGYPYGKKGWKVYDLETKECFVSRDV</sequence>
<evidence type="ECO:0000313" key="3">
    <source>
        <dbReference type="EMBL" id="GAA0172343.1"/>
    </source>
</evidence>
<dbReference type="InterPro" id="IPR036397">
    <property type="entry name" value="RNaseH_sf"/>
</dbReference>
<dbReference type="GO" id="GO:0003676">
    <property type="term" value="F:nucleic acid binding"/>
    <property type="evidence" value="ECO:0007669"/>
    <property type="project" value="InterPro"/>
</dbReference>
<dbReference type="PANTHER" id="PTHR42648:SF31">
    <property type="entry name" value="RNA-DIRECTED DNA POLYMERASE"/>
    <property type="match status" value="1"/>
</dbReference>
<dbReference type="PROSITE" id="PS50994">
    <property type="entry name" value="INTEGRASE"/>
    <property type="match status" value="1"/>
</dbReference>
<feature type="compositionally biased region" description="Basic and acidic residues" evidence="1">
    <location>
        <begin position="176"/>
        <end position="189"/>
    </location>
</feature>
<feature type="domain" description="Integrase catalytic" evidence="2">
    <location>
        <begin position="301"/>
        <end position="427"/>
    </location>
</feature>
<dbReference type="EMBL" id="BAABME010008078">
    <property type="protein sequence ID" value="GAA0172343.1"/>
    <property type="molecule type" value="Genomic_DNA"/>
</dbReference>
<accession>A0AAV3R8S2</accession>
<evidence type="ECO:0000256" key="1">
    <source>
        <dbReference type="SAM" id="MobiDB-lite"/>
    </source>
</evidence>
<name>A0AAV3R8S2_LITER</name>
<reference evidence="3 4" key="1">
    <citation type="submission" date="2024-01" db="EMBL/GenBank/DDBJ databases">
        <title>The complete chloroplast genome sequence of Lithospermum erythrorhizon: insights into the phylogenetic relationship among Boraginaceae species and the maternal lineages of purple gromwells.</title>
        <authorList>
            <person name="Okada T."/>
            <person name="Watanabe K."/>
        </authorList>
    </citation>
    <scope>NUCLEOTIDE SEQUENCE [LARGE SCALE GENOMIC DNA]</scope>
</reference>
<dbReference type="Proteomes" id="UP001454036">
    <property type="component" value="Unassembled WGS sequence"/>
</dbReference>
<dbReference type="GO" id="GO:0015074">
    <property type="term" value="P:DNA integration"/>
    <property type="evidence" value="ECO:0007669"/>
    <property type="project" value="InterPro"/>
</dbReference>
<dbReference type="InterPro" id="IPR012337">
    <property type="entry name" value="RNaseH-like_sf"/>
</dbReference>
<evidence type="ECO:0000313" key="4">
    <source>
        <dbReference type="Proteomes" id="UP001454036"/>
    </source>
</evidence>
<dbReference type="Pfam" id="PF25597">
    <property type="entry name" value="SH3_retrovirus"/>
    <property type="match status" value="1"/>
</dbReference>
<dbReference type="SUPFAM" id="SSF53098">
    <property type="entry name" value="Ribonuclease H-like"/>
    <property type="match status" value="1"/>
</dbReference>
<comment type="caution">
    <text evidence="3">The sequence shown here is derived from an EMBL/GenBank/DDBJ whole genome shotgun (WGS) entry which is preliminary data.</text>
</comment>
<dbReference type="PANTHER" id="PTHR42648">
    <property type="entry name" value="TRANSPOSASE, PUTATIVE-RELATED"/>
    <property type="match status" value="1"/>
</dbReference>
<dbReference type="InterPro" id="IPR039537">
    <property type="entry name" value="Retrotran_Ty1/copia-like"/>
</dbReference>
<protein>
    <recommendedName>
        <fullName evidence="2">Integrase catalytic domain-containing protein</fullName>
    </recommendedName>
</protein>
<feature type="region of interest" description="Disordered" evidence="1">
    <location>
        <begin position="176"/>
        <end position="203"/>
    </location>
</feature>
<evidence type="ECO:0000259" key="2">
    <source>
        <dbReference type="PROSITE" id="PS50994"/>
    </source>
</evidence>
<keyword evidence="4" id="KW-1185">Reference proteome</keyword>
<dbReference type="Gene3D" id="3.30.420.10">
    <property type="entry name" value="Ribonuclease H-like superfamily/Ribonuclease H"/>
    <property type="match status" value="1"/>
</dbReference>
<proteinExistence type="predicted"/>
<dbReference type="InterPro" id="IPR057670">
    <property type="entry name" value="SH3_retrovirus"/>
</dbReference>
<dbReference type="InterPro" id="IPR001584">
    <property type="entry name" value="Integrase_cat-core"/>
</dbReference>